<dbReference type="EMBL" id="JBGBPQ010000004">
    <property type="protein sequence ID" value="KAL1525049.1"/>
    <property type="molecule type" value="Genomic_DNA"/>
</dbReference>
<evidence type="ECO:0000313" key="5">
    <source>
        <dbReference type="Proteomes" id="UP001515480"/>
    </source>
</evidence>
<dbReference type="GO" id="GO:0001578">
    <property type="term" value="P:microtubule bundle formation"/>
    <property type="evidence" value="ECO:0007669"/>
    <property type="project" value="TreeGrafter"/>
</dbReference>
<gene>
    <name evidence="4" type="ORF">AB1Y20_019922</name>
</gene>
<dbReference type="SUPFAM" id="SSF47473">
    <property type="entry name" value="EF-hand"/>
    <property type="match status" value="1"/>
</dbReference>
<dbReference type="AlphaFoldDB" id="A0AB34JTN1"/>
<evidence type="ECO:0000313" key="4">
    <source>
        <dbReference type="EMBL" id="KAL1525049.1"/>
    </source>
</evidence>
<evidence type="ECO:0000256" key="1">
    <source>
        <dbReference type="ARBA" id="ARBA00010994"/>
    </source>
</evidence>
<evidence type="ECO:0000256" key="2">
    <source>
        <dbReference type="SAM" id="Coils"/>
    </source>
</evidence>
<evidence type="ECO:0000256" key="3">
    <source>
        <dbReference type="SAM" id="MobiDB-lite"/>
    </source>
</evidence>
<feature type="compositionally biased region" description="Polar residues" evidence="3">
    <location>
        <begin position="772"/>
        <end position="781"/>
    </location>
</feature>
<dbReference type="InterPro" id="IPR011992">
    <property type="entry name" value="EF-hand-dom_pair"/>
</dbReference>
<dbReference type="Pfam" id="PF05517">
    <property type="entry name" value="p25-alpha"/>
    <property type="match status" value="1"/>
</dbReference>
<feature type="coiled-coil region" evidence="2">
    <location>
        <begin position="423"/>
        <end position="688"/>
    </location>
</feature>
<organism evidence="4 5">
    <name type="scientific">Prymnesium parvum</name>
    <name type="common">Toxic golden alga</name>
    <dbReference type="NCBI Taxonomy" id="97485"/>
    <lineage>
        <taxon>Eukaryota</taxon>
        <taxon>Haptista</taxon>
        <taxon>Haptophyta</taxon>
        <taxon>Prymnesiophyceae</taxon>
        <taxon>Prymnesiales</taxon>
        <taxon>Prymnesiaceae</taxon>
        <taxon>Prymnesium</taxon>
    </lineage>
</organism>
<sequence>MGSSAATAIDTALRHIFVGYCSFGDIDNTTHLTSSKFSKLVRDAGLFGGSITPAYVDLLFVRMSQPSSGASSRNARSRRLLDYPQFLDSLLEIATKKFGGTSAQHGLLWLLNEHILPLLALQHDAARPNDILEPAAAELLLSHTATLATIFEYYCKSRAEEGNKASDSAFWQALRQSGVLDGPTAAGADAPVAAAVAASGKTGGPIIDQAGWLRLCTHMSICPDLLSKLELGRLFRQKVAAAKCTCDTFIALLGAVALAAFPDHDQLTAVQLLLDVMAVTDVQQLHRRLTQTGRVVLGLVDASSKDKQRSNSASRAGSNQSSRCASRCVSRTVSSASIRPPLTPQQSSEAVGNLLALLSRSPSSVSMQKASPANPSPPDEVRSPDAPSIVTSSGLPSVASLSSLGGASAASGTCSADLEARTMRRAQALLRSAREQAEQEADEAVAALRRSGALRMARELANIEESEAEALRVANERSVSCRKACEQARLEAERAEAAAREAIAAAEAAQQAQLDAANMEAAADQARMEALSAAKVKAVEAAAQKAAILAEAEKAEAEAAAEAARARKEEEEAELAVARAAAAKAERERERMEKAEAQASAARAAVQAAEQQELHAAREAERAADSTRRKMAIADLERERGRLRDILERKRVERQAAADRLESIFGLSRAEQEQLSKAQAELQELLSAGAEEKAAHEQLFSELQRVSAENKKQLATALRGVELLQASNGPDPKLLSMTKLHMLGEVLAALFERLHVRDAMSAEREEKADAIVQNQAPTSPESDSKRTKEGFYTHLAS</sequence>
<feature type="compositionally biased region" description="Basic and acidic residues" evidence="3">
    <location>
        <begin position="782"/>
        <end position="791"/>
    </location>
</feature>
<dbReference type="GO" id="GO:0015631">
    <property type="term" value="F:tubulin binding"/>
    <property type="evidence" value="ECO:0007669"/>
    <property type="project" value="InterPro"/>
</dbReference>
<reference evidence="4 5" key="1">
    <citation type="journal article" date="2024" name="Science">
        <title>Giant polyketide synthase enzymes in the biosynthesis of giant marine polyether toxins.</title>
        <authorList>
            <person name="Fallon T.R."/>
            <person name="Shende V.V."/>
            <person name="Wierzbicki I.H."/>
            <person name="Pendleton A.L."/>
            <person name="Watervoot N.F."/>
            <person name="Auber R.P."/>
            <person name="Gonzalez D.J."/>
            <person name="Wisecaver J.H."/>
            <person name="Moore B.S."/>
        </authorList>
    </citation>
    <scope>NUCLEOTIDE SEQUENCE [LARGE SCALE GENOMIC DNA]</scope>
    <source>
        <strain evidence="4 5">12B1</strain>
    </source>
</reference>
<name>A0AB34JTN1_PRYPA</name>
<dbReference type="InterPro" id="IPR008907">
    <property type="entry name" value="TPP/p25"/>
</dbReference>
<keyword evidence="2" id="KW-0175">Coiled coil</keyword>
<comment type="similarity">
    <text evidence="1">Belongs to the TPPP family.</text>
</comment>
<dbReference type="GO" id="GO:0005874">
    <property type="term" value="C:microtubule"/>
    <property type="evidence" value="ECO:0007669"/>
    <property type="project" value="TreeGrafter"/>
</dbReference>
<feature type="region of interest" description="Disordered" evidence="3">
    <location>
        <begin position="362"/>
        <end position="394"/>
    </location>
</feature>
<protein>
    <recommendedName>
        <fullName evidence="6">Kinetoplast-associated protein-like protein</fullName>
    </recommendedName>
</protein>
<dbReference type="GO" id="GO:0032273">
    <property type="term" value="P:positive regulation of protein polymerization"/>
    <property type="evidence" value="ECO:0007669"/>
    <property type="project" value="TreeGrafter"/>
</dbReference>
<dbReference type="GO" id="GO:0046785">
    <property type="term" value="P:microtubule polymerization"/>
    <property type="evidence" value="ECO:0007669"/>
    <property type="project" value="InterPro"/>
</dbReference>
<evidence type="ECO:0008006" key="6">
    <source>
        <dbReference type="Google" id="ProtNLM"/>
    </source>
</evidence>
<comment type="caution">
    <text evidence="4">The sequence shown here is derived from an EMBL/GenBank/DDBJ whole genome shotgun (WGS) entry which is preliminary data.</text>
</comment>
<dbReference type="PANTHER" id="PTHR12932">
    <property type="entry name" value="P25 ALPHA-RELATED"/>
    <property type="match status" value="1"/>
</dbReference>
<proteinExistence type="inferred from homology"/>
<keyword evidence="5" id="KW-1185">Reference proteome</keyword>
<feature type="region of interest" description="Disordered" evidence="3">
    <location>
        <begin position="762"/>
        <end position="797"/>
    </location>
</feature>
<feature type="compositionally biased region" description="Polar residues" evidence="3">
    <location>
        <begin position="362"/>
        <end position="373"/>
    </location>
</feature>
<dbReference type="Proteomes" id="UP001515480">
    <property type="component" value="Unassembled WGS sequence"/>
</dbReference>
<dbReference type="Gene3D" id="1.10.238.10">
    <property type="entry name" value="EF-hand"/>
    <property type="match status" value="1"/>
</dbReference>
<dbReference type="PANTHER" id="PTHR12932:SF9">
    <property type="entry name" value="TUBULIN POLYMERIZATION-PROMOTING PROTEIN HOMOLOG"/>
    <property type="match status" value="1"/>
</dbReference>
<accession>A0AB34JTN1</accession>